<organism evidence="2 3">
    <name type="scientific">Methanosarcina siciliae T4/M</name>
    <dbReference type="NCBI Taxonomy" id="1434120"/>
    <lineage>
        <taxon>Archaea</taxon>
        <taxon>Methanobacteriati</taxon>
        <taxon>Methanobacteriota</taxon>
        <taxon>Stenosarchaea group</taxon>
        <taxon>Methanomicrobia</taxon>
        <taxon>Methanosarcinales</taxon>
        <taxon>Methanosarcinaceae</taxon>
        <taxon>Methanosarcina</taxon>
    </lineage>
</organism>
<keyword evidence="1" id="KW-1133">Transmembrane helix</keyword>
<evidence type="ECO:0000313" key="2">
    <source>
        <dbReference type="EMBL" id="AKB30353.1"/>
    </source>
</evidence>
<sequence>MFPQLGSVPMVLALSIELNPFIYNVFFVALYLPAMGTGVSQGQLMALAAGSTIAGNLLILGAANNVIILQNAEKENETFFYQIRHNCTFNFIFRSYYLLYISLNFKSNNISLNNDKKPIISLNILLNPTNP</sequence>
<feature type="transmembrane region" description="Helical" evidence="1">
    <location>
        <begin position="12"/>
        <end position="32"/>
    </location>
</feature>
<evidence type="ECO:0000256" key="1">
    <source>
        <dbReference type="SAM" id="Phobius"/>
    </source>
</evidence>
<dbReference type="KEGG" id="msw:MSSIT_3634"/>
<dbReference type="HOGENOM" id="CLU_2021542_0_0_2"/>
<dbReference type="PATRIC" id="fig|1434120.4.peg.4711"/>
<dbReference type="RefSeq" id="WP_231590054.1">
    <property type="nucleotide sequence ID" value="NZ_CP009506.1"/>
</dbReference>
<keyword evidence="1" id="KW-0472">Membrane</keyword>
<dbReference type="GeneID" id="69042950"/>
<proteinExistence type="predicted"/>
<keyword evidence="1" id="KW-0812">Transmembrane</keyword>
<accession>A0A0E3PAN6</accession>
<protein>
    <submittedName>
        <fullName evidence="2">Arsenic efflux pump protein</fullName>
    </submittedName>
</protein>
<feature type="transmembrane region" description="Helical" evidence="1">
    <location>
        <begin position="44"/>
        <end position="63"/>
    </location>
</feature>
<gene>
    <name evidence="2" type="ORF">MSSIT_3634</name>
</gene>
<reference evidence="2 3" key="1">
    <citation type="submission" date="2014-07" db="EMBL/GenBank/DDBJ databases">
        <title>Methanogenic archaea and the global carbon cycle.</title>
        <authorList>
            <person name="Henriksen J.R."/>
            <person name="Luke J."/>
            <person name="Reinhart S."/>
            <person name="Benedict M.N."/>
            <person name="Youngblut N.D."/>
            <person name="Metcalf M.E."/>
            <person name="Whitaker R.J."/>
            <person name="Metcalf W.W."/>
        </authorList>
    </citation>
    <scope>NUCLEOTIDE SEQUENCE [LARGE SCALE GENOMIC DNA]</scope>
    <source>
        <strain evidence="2 3">T4/M</strain>
    </source>
</reference>
<evidence type="ECO:0000313" key="3">
    <source>
        <dbReference type="Proteomes" id="UP000033111"/>
    </source>
</evidence>
<dbReference type="Proteomes" id="UP000033111">
    <property type="component" value="Chromosome"/>
</dbReference>
<dbReference type="AlphaFoldDB" id="A0A0E3PAN6"/>
<name>A0A0E3PAN6_9EURY</name>
<keyword evidence="3" id="KW-1185">Reference proteome</keyword>
<dbReference type="EMBL" id="CP009506">
    <property type="protein sequence ID" value="AKB30353.1"/>
    <property type="molecule type" value="Genomic_DNA"/>
</dbReference>